<accession>A0A919NT58</accession>
<gene>
    <name evidence="1" type="ORF">Ate02nite_62760</name>
</gene>
<evidence type="ECO:0000313" key="2">
    <source>
        <dbReference type="Proteomes" id="UP000623608"/>
    </source>
</evidence>
<organism evidence="1 2">
    <name type="scientific">Paractinoplanes tereljensis</name>
    <dbReference type="NCBI Taxonomy" id="571912"/>
    <lineage>
        <taxon>Bacteria</taxon>
        <taxon>Bacillati</taxon>
        <taxon>Actinomycetota</taxon>
        <taxon>Actinomycetes</taxon>
        <taxon>Micromonosporales</taxon>
        <taxon>Micromonosporaceae</taxon>
        <taxon>Paractinoplanes</taxon>
    </lineage>
</organism>
<dbReference type="EMBL" id="BOMY01000041">
    <property type="protein sequence ID" value="GIF23546.1"/>
    <property type="molecule type" value="Genomic_DNA"/>
</dbReference>
<dbReference type="Proteomes" id="UP000623608">
    <property type="component" value="Unassembled WGS sequence"/>
</dbReference>
<evidence type="ECO:0000313" key="1">
    <source>
        <dbReference type="EMBL" id="GIF23546.1"/>
    </source>
</evidence>
<sequence>MAGSGQVEEFLVEAAEAAFAVDQVDLEDPVAQPAGPVGAAHRLAATVAGARPASLGGAAVAEGLAVLESGWTTGGVADVLQAQ</sequence>
<comment type="caution">
    <text evidence="1">The sequence shown here is derived from an EMBL/GenBank/DDBJ whole genome shotgun (WGS) entry which is preliminary data.</text>
</comment>
<dbReference type="AlphaFoldDB" id="A0A919NT58"/>
<protein>
    <submittedName>
        <fullName evidence="1">Uncharacterized protein</fullName>
    </submittedName>
</protein>
<proteinExistence type="predicted"/>
<keyword evidence="2" id="KW-1185">Reference proteome</keyword>
<name>A0A919NT58_9ACTN</name>
<reference evidence="1" key="1">
    <citation type="submission" date="2021-01" db="EMBL/GenBank/DDBJ databases">
        <title>Whole genome shotgun sequence of Actinoplanes tereljensis NBRC 105297.</title>
        <authorList>
            <person name="Komaki H."/>
            <person name="Tamura T."/>
        </authorList>
    </citation>
    <scope>NUCLEOTIDE SEQUENCE</scope>
    <source>
        <strain evidence="1">NBRC 105297</strain>
    </source>
</reference>